<evidence type="ECO:0000313" key="3">
    <source>
        <dbReference type="EMBL" id="GET05304.1"/>
    </source>
</evidence>
<dbReference type="CDD" id="cd00093">
    <property type="entry name" value="HTH_XRE"/>
    <property type="match status" value="1"/>
</dbReference>
<dbReference type="RefSeq" id="WP_172584157.1">
    <property type="nucleotide sequence ID" value="NZ_BLAM01000054.1"/>
</dbReference>
<dbReference type="InterPro" id="IPR010982">
    <property type="entry name" value="Lambda_DNA-bd_dom_sf"/>
</dbReference>
<evidence type="ECO:0000256" key="1">
    <source>
        <dbReference type="ARBA" id="ARBA00023125"/>
    </source>
</evidence>
<dbReference type="PROSITE" id="PS50943">
    <property type="entry name" value="HTH_CROC1"/>
    <property type="match status" value="1"/>
</dbReference>
<dbReference type="SUPFAM" id="SSF47413">
    <property type="entry name" value="lambda repressor-like DNA-binding domains"/>
    <property type="match status" value="1"/>
</dbReference>
<proteinExistence type="predicted"/>
<protein>
    <recommendedName>
        <fullName evidence="2">HTH cro/C1-type domain-containing protein</fullName>
    </recommendedName>
</protein>
<evidence type="ECO:0000259" key="2">
    <source>
        <dbReference type="PROSITE" id="PS50943"/>
    </source>
</evidence>
<gene>
    <name evidence="3" type="ORF">SY212_03340</name>
</gene>
<dbReference type="Pfam" id="PF01381">
    <property type="entry name" value="HTH_3"/>
    <property type="match status" value="1"/>
</dbReference>
<dbReference type="InterPro" id="IPR001387">
    <property type="entry name" value="Cro/C1-type_HTH"/>
</dbReference>
<accession>A0A6F9XJ62</accession>
<dbReference type="Proteomes" id="UP000494265">
    <property type="component" value="Unassembled WGS sequence"/>
</dbReference>
<comment type="caution">
    <text evidence="3">The sequence shown here is derived from an EMBL/GenBank/DDBJ whole genome shotgun (WGS) entry which is preliminary data.</text>
</comment>
<dbReference type="PANTHER" id="PTHR46558">
    <property type="entry name" value="TRACRIPTIONAL REGULATORY PROTEIN-RELATED-RELATED"/>
    <property type="match status" value="1"/>
</dbReference>
<sequence length="141" mass="15969">MNRIRQLRQTHSISQSQLAKHVGVSAQTISSWENQLTTPTYDQLSKVGKVFGVDADYLQGKDKKLYVIVNTVDGYIEAYVSGDYNKAVEVAKSFTGDDWTNEFQPSDINIDCYNQYNSNVWSAADLAWTKGLDEILEERYG</sequence>
<name>A0A6F9XJ62_9LACO</name>
<feature type="domain" description="HTH cro/C1-type" evidence="2">
    <location>
        <begin position="4"/>
        <end position="58"/>
    </location>
</feature>
<keyword evidence="1" id="KW-0238">DNA-binding</keyword>
<organism evidence="3">
    <name type="scientific">Ligilactobacillus agilis</name>
    <dbReference type="NCBI Taxonomy" id="1601"/>
    <lineage>
        <taxon>Bacteria</taxon>
        <taxon>Bacillati</taxon>
        <taxon>Bacillota</taxon>
        <taxon>Bacilli</taxon>
        <taxon>Lactobacillales</taxon>
        <taxon>Lactobacillaceae</taxon>
        <taxon>Ligilactobacillus</taxon>
    </lineage>
</organism>
<reference evidence="3" key="1">
    <citation type="submission" date="2019-10" db="EMBL/GenBank/DDBJ databases">
        <title>Lactobacillus agilis SY212 Whole Genome Sequencing Project.</title>
        <authorList>
            <person name="Suzuki S."/>
            <person name="Endo A."/>
            <person name="Maeno S."/>
            <person name="Shiwa Y."/>
            <person name="Matsutani M."/>
            <person name="Kajikawa A."/>
        </authorList>
    </citation>
    <scope>NUCLEOTIDE SEQUENCE</scope>
    <source>
        <strain evidence="3">SY212</strain>
    </source>
</reference>
<dbReference type="Gene3D" id="1.10.260.40">
    <property type="entry name" value="lambda repressor-like DNA-binding domains"/>
    <property type="match status" value="1"/>
</dbReference>
<dbReference type="AlphaFoldDB" id="A0A6F9XJ62"/>
<dbReference type="GO" id="GO:0003677">
    <property type="term" value="F:DNA binding"/>
    <property type="evidence" value="ECO:0007669"/>
    <property type="project" value="UniProtKB-KW"/>
</dbReference>
<dbReference type="SMART" id="SM00530">
    <property type="entry name" value="HTH_XRE"/>
    <property type="match status" value="1"/>
</dbReference>
<dbReference type="EMBL" id="BLAM01000054">
    <property type="protein sequence ID" value="GET05304.1"/>
    <property type="molecule type" value="Genomic_DNA"/>
</dbReference>
<dbReference type="PANTHER" id="PTHR46558:SF11">
    <property type="entry name" value="HTH-TYPE TRANSCRIPTIONAL REGULATOR XRE"/>
    <property type="match status" value="1"/>
</dbReference>